<dbReference type="Gene3D" id="3.90.950.10">
    <property type="match status" value="1"/>
</dbReference>
<dbReference type="InterPro" id="IPR003697">
    <property type="entry name" value="Maf-like"/>
</dbReference>
<name>A0A926F618_9FIRM</name>
<feature type="active site" description="Proton acceptor" evidence="6">
    <location>
        <position position="71"/>
    </location>
</feature>
<dbReference type="Proteomes" id="UP000647416">
    <property type="component" value="Unassembled WGS sequence"/>
</dbReference>
<reference evidence="7" key="1">
    <citation type="submission" date="2020-08" db="EMBL/GenBank/DDBJ databases">
        <title>Genome public.</title>
        <authorList>
            <person name="Liu C."/>
            <person name="Sun Q."/>
        </authorList>
    </citation>
    <scope>NUCLEOTIDE SEQUENCE</scope>
    <source>
        <strain evidence="7">NSJ-50</strain>
    </source>
</reference>
<dbReference type="HAMAP" id="MF_00528">
    <property type="entry name" value="Maf"/>
    <property type="match status" value="1"/>
</dbReference>
<keyword evidence="5 6" id="KW-0546">Nucleotide metabolism</keyword>
<feature type="site" description="Important for substrate specificity" evidence="6">
    <location>
        <position position="156"/>
    </location>
</feature>
<gene>
    <name evidence="7" type="primary">maf</name>
    <name evidence="7" type="ORF">H8706_00635</name>
</gene>
<accession>A0A926F618</accession>
<comment type="similarity">
    <text evidence="6">Belongs to the Maf family. YhdE subfamily.</text>
</comment>
<evidence type="ECO:0000256" key="6">
    <source>
        <dbReference type="HAMAP-Rule" id="MF_00528"/>
    </source>
</evidence>
<protein>
    <recommendedName>
        <fullName evidence="6">dTTP/UTP pyrophosphatase</fullName>
        <shortName evidence="6">dTTPase/UTPase</shortName>
        <ecNumber evidence="6">3.6.1.9</ecNumber>
    </recommendedName>
    <alternativeName>
        <fullName evidence="6">Nucleoside triphosphate pyrophosphatase</fullName>
    </alternativeName>
    <alternativeName>
        <fullName evidence="6">Nucleotide pyrophosphatase</fullName>
        <shortName evidence="6">Nucleotide PPase</shortName>
    </alternativeName>
</protein>
<evidence type="ECO:0000313" key="8">
    <source>
        <dbReference type="Proteomes" id="UP000647416"/>
    </source>
</evidence>
<dbReference type="InterPro" id="IPR029001">
    <property type="entry name" value="ITPase-like_fam"/>
</dbReference>
<keyword evidence="3 6" id="KW-0963">Cytoplasm</keyword>
<evidence type="ECO:0000256" key="2">
    <source>
        <dbReference type="ARBA" id="ARBA00004496"/>
    </source>
</evidence>
<evidence type="ECO:0000256" key="3">
    <source>
        <dbReference type="ARBA" id="ARBA00022490"/>
    </source>
</evidence>
<comment type="caution">
    <text evidence="6">Lacks conserved residue(s) required for the propagation of feature annotation.</text>
</comment>
<evidence type="ECO:0000256" key="1">
    <source>
        <dbReference type="ARBA" id="ARBA00001968"/>
    </source>
</evidence>
<dbReference type="PANTHER" id="PTHR43213:SF5">
    <property type="entry name" value="BIFUNCTIONAL DTTP_UTP PYROPHOSPHATASE_METHYLTRANSFERASE PROTEIN-RELATED"/>
    <property type="match status" value="1"/>
</dbReference>
<feature type="site" description="Important for substrate specificity" evidence="6">
    <location>
        <position position="12"/>
    </location>
</feature>
<dbReference type="PIRSF" id="PIRSF006305">
    <property type="entry name" value="Maf"/>
    <property type="match status" value="1"/>
</dbReference>
<dbReference type="GO" id="GO:0047429">
    <property type="term" value="F:nucleoside triphosphate diphosphatase activity"/>
    <property type="evidence" value="ECO:0007669"/>
    <property type="project" value="UniProtKB-EC"/>
</dbReference>
<keyword evidence="8" id="KW-1185">Reference proteome</keyword>
<dbReference type="SUPFAM" id="SSF52972">
    <property type="entry name" value="ITPase-like"/>
    <property type="match status" value="1"/>
</dbReference>
<sequence>MKKIILASNSPRRKEILENLNIKFDILSPDADENSVDKTLPPELYVENLASLKAFAAAKETVLEKIIIGADTVVALDDKILLKPKDDDDAFNMLKSLSGRAHSVYTGICVVNSHTAKSCIAYEKTDVYFRNLDDDEITRYIQTGESADKAGAYGIQGLGSLFIEKINGDYFNVVGLPVCKLAKILKDEFCTPVL</sequence>
<dbReference type="AlphaFoldDB" id="A0A926F618"/>
<proteinExistence type="inferred from homology"/>
<dbReference type="EMBL" id="JACRTE010000001">
    <property type="protein sequence ID" value="MBC8595376.1"/>
    <property type="molecule type" value="Genomic_DNA"/>
</dbReference>
<dbReference type="Pfam" id="PF02545">
    <property type="entry name" value="Maf"/>
    <property type="match status" value="1"/>
</dbReference>
<comment type="cofactor">
    <cofactor evidence="1 6">
        <name>a divalent metal cation</name>
        <dbReference type="ChEBI" id="CHEBI:60240"/>
    </cofactor>
</comment>
<dbReference type="RefSeq" id="WP_262431087.1">
    <property type="nucleotide sequence ID" value="NZ_JACRTE010000001.1"/>
</dbReference>
<comment type="catalytic activity">
    <reaction evidence="6">
        <text>UTP + H2O = UMP + diphosphate + H(+)</text>
        <dbReference type="Rhea" id="RHEA:29395"/>
        <dbReference type="ChEBI" id="CHEBI:15377"/>
        <dbReference type="ChEBI" id="CHEBI:15378"/>
        <dbReference type="ChEBI" id="CHEBI:33019"/>
        <dbReference type="ChEBI" id="CHEBI:46398"/>
        <dbReference type="ChEBI" id="CHEBI:57865"/>
        <dbReference type="EC" id="3.6.1.9"/>
    </reaction>
</comment>
<keyword evidence="4 6" id="KW-0378">Hydrolase</keyword>
<comment type="subcellular location">
    <subcellularLocation>
        <location evidence="2 6">Cytoplasm</location>
    </subcellularLocation>
</comment>
<dbReference type="EC" id="3.6.1.9" evidence="6"/>
<evidence type="ECO:0000313" key="7">
    <source>
        <dbReference type="EMBL" id="MBC8595376.1"/>
    </source>
</evidence>
<dbReference type="PANTHER" id="PTHR43213">
    <property type="entry name" value="BIFUNCTIONAL DTTP/UTP PYROPHOSPHATASE/METHYLTRANSFERASE PROTEIN-RELATED"/>
    <property type="match status" value="1"/>
</dbReference>
<comment type="function">
    <text evidence="6">Nucleoside triphosphate pyrophosphatase that hydrolyzes dTTP and UTP. May have a dual role in cell division arrest and in preventing the incorporation of modified nucleotides into cellular nucleic acids.</text>
</comment>
<organism evidence="7 8">
    <name type="scientific">Qingrenia yutianensis</name>
    <dbReference type="NCBI Taxonomy" id="2763676"/>
    <lineage>
        <taxon>Bacteria</taxon>
        <taxon>Bacillati</taxon>
        <taxon>Bacillota</taxon>
        <taxon>Clostridia</taxon>
        <taxon>Eubacteriales</taxon>
        <taxon>Oscillospiraceae</taxon>
        <taxon>Qingrenia</taxon>
    </lineage>
</organism>
<dbReference type="CDD" id="cd00555">
    <property type="entry name" value="Maf"/>
    <property type="match status" value="1"/>
</dbReference>
<dbReference type="NCBIfam" id="TIGR00172">
    <property type="entry name" value="maf"/>
    <property type="match status" value="1"/>
</dbReference>
<evidence type="ECO:0000256" key="4">
    <source>
        <dbReference type="ARBA" id="ARBA00022801"/>
    </source>
</evidence>
<comment type="caution">
    <text evidence="7">The sequence shown here is derived from an EMBL/GenBank/DDBJ whole genome shotgun (WGS) entry which is preliminary data.</text>
</comment>
<feature type="site" description="Important for substrate specificity" evidence="6">
    <location>
        <position position="72"/>
    </location>
</feature>
<dbReference type="GO" id="GO:0005737">
    <property type="term" value="C:cytoplasm"/>
    <property type="evidence" value="ECO:0007669"/>
    <property type="project" value="UniProtKB-SubCell"/>
</dbReference>
<dbReference type="GO" id="GO:0009117">
    <property type="term" value="P:nucleotide metabolic process"/>
    <property type="evidence" value="ECO:0007669"/>
    <property type="project" value="UniProtKB-KW"/>
</dbReference>
<dbReference type="FunFam" id="3.90.950.10:FF:000005">
    <property type="entry name" value="7-methyl-GTP pyrophosphatase"/>
    <property type="match status" value="1"/>
</dbReference>
<comment type="catalytic activity">
    <reaction evidence="6">
        <text>dTTP + H2O = dTMP + diphosphate + H(+)</text>
        <dbReference type="Rhea" id="RHEA:28534"/>
        <dbReference type="ChEBI" id="CHEBI:15377"/>
        <dbReference type="ChEBI" id="CHEBI:15378"/>
        <dbReference type="ChEBI" id="CHEBI:33019"/>
        <dbReference type="ChEBI" id="CHEBI:37568"/>
        <dbReference type="ChEBI" id="CHEBI:63528"/>
        <dbReference type="EC" id="3.6.1.9"/>
    </reaction>
</comment>
<evidence type="ECO:0000256" key="5">
    <source>
        <dbReference type="ARBA" id="ARBA00023080"/>
    </source>
</evidence>